<name>A0A6S8TRP9_9STRA</name>
<reference evidence="3" key="1">
    <citation type="submission" date="2021-01" db="EMBL/GenBank/DDBJ databases">
        <authorList>
            <person name="Corre E."/>
            <person name="Pelletier E."/>
            <person name="Niang G."/>
            <person name="Scheremetjew M."/>
            <person name="Finn R."/>
            <person name="Kale V."/>
            <person name="Holt S."/>
            <person name="Cochrane G."/>
            <person name="Meng A."/>
            <person name="Brown T."/>
            <person name="Cohen L."/>
        </authorList>
    </citation>
    <scope>NUCLEOTIDE SEQUENCE</scope>
    <source>
        <strain evidence="3">MM31A-1</strain>
    </source>
</reference>
<dbReference type="EMBL" id="HBIO01011075">
    <property type="protein sequence ID" value="CAE0463765.1"/>
    <property type="molecule type" value="Transcribed_RNA"/>
</dbReference>
<accession>A0A6S8TRP9</accession>
<dbReference type="EMBL" id="HBIO01011077">
    <property type="protein sequence ID" value="CAE0463767.1"/>
    <property type="molecule type" value="Transcribed_RNA"/>
</dbReference>
<gene>
    <name evidence="2" type="ORF">CDEB00056_LOCUS8605</name>
    <name evidence="3" type="ORF">CDEB00056_LOCUS8606</name>
    <name evidence="4" type="ORF">CDEB00056_LOCUS8607</name>
    <name evidence="5" type="ORF">CDEB00056_LOCUS8608</name>
</gene>
<sequence>MNPFRKKPTATEAAKKAKTETKRTVRKSQREMEREVRELEREEKKILSEIKQRAKQPGVKGMHDPALKSMAKNLVQVRNQKDKLYSSKAQLSSIGMTATSMATQVAATAAIGSVSTAMGKANQAIDTKEMNKIMADFTRQNEVMEVRQEMMDDALTDAFDNEDLEEEADQVTGQVLAELGIEMDSNFVGLSAPSQMPVTVGAVAAAEEEAALADAMPDLKARLDAL</sequence>
<feature type="region of interest" description="Disordered" evidence="1">
    <location>
        <begin position="1"/>
        <end position="37"/>
    </location>
</feature>
<organism evidence="3">
    <name type="scientific">Chaetoceros debilis</name>
    <dbReference type="NCBI Taxonomy" id="122233"/>
    <lineage>
        <taxon>Eukaryota</taxon>
        <taxon>Sar</taxon>
        <taxon>Stramenopiles</taxon>
        <taxon>Ochrophyta</taxon>
        <taxon>Bacillariophyta</taxon>
        <taxon>Coscinodiscophyceae</taxon>
        <taxon>Chaetocerotophycidae</taxon>
        <taxon>Chaetocerotales</taxon>
        <taxon>Chaetocerotaceae</taxon>
        <taxon>Chaetoceros</taxon>
    </lineage>
</organism>
<dbReference type="EMBL" id="HBIO01011076">
    <property type="protein sequence ID" value="CAE0463766.1"/>
    <property type="molecule type" value="Transcribed_RNA"/>
</dbReference>
<protein>
    <submittedName>
        <fullName evidence="3">Uncharacterized protein</fullName>
    </submittedName>
</protein>
<dbReference type="AlphaFoldDB" id="A0A6S8TRP9"/>
<evidence type="ECO:0000313" key="4">
    <source>
        <dbReference type="EMBL" id="CAE0463766.1"/>
    </source>
</evidence>
<dbReference type="EMBL" id="HBIO01011074">
    <property type="protein sequence ID" value="CAE0463764.1"/>
    <property type="molecule type" value="Transcribed_RNA"/>
</dbReference>
<dbReference type="Gene3D" id="6.10.140.1230">
    <property type="match status" value="1"/>
</dbReference>
<evidence type="ECO:0000256" key="1">
    <source>
        <dbReference type="SAM" id="MobiDB-lite"/>
    </source>
</evidence>
<dbReference type="Pfam" id="PF03357">
    <property type="entry name" value="Snf7"/>
    <property type="match status" value="1"/>
</dbReference>
<proteinExistence type="predicted"/>
<evidence type="ECO:0000313" key="3">
    <source>
        <dbReference type="EMBL" id="CAE0463765.1"/>
    </source>
</evidence>
<dbReference type="PANTHER" id="PTHR10476">
    <property type="entry name" value="CHARGED MULTIVESICULAR BODY PROTEIN"/>
    <property type="match status" value="1"/>
</dbReference>
<evidence type="ECO:0000313" key="2">
    <source>
        <dbReference type="EMBL" id="CAE0463764.1"/>
    </source>
</evidence>
<feature type="compositionally biased region" description="Basic and acidic residues" evidence="1">
    <location>
        <begin position="13"/>
        <end position="37"/>
    </location>
</feature>
<dbReference type="GO" id="GO:0007034">
    <property type="term" value="P:vacuolar transport"/>
    <property type="evidence" value="ECO:0007669"/>
    <property type="project" value="InterPro"/>
</dbReference>
<evidence type="ECO:0000313" key="5">
    <source>
        <dbReference type="EMBL" id="CAE0463767.1"/>
    </source>
</evidence>
<dbReference type="InterPro" id="IPR005024">
    <property type="entry name" value="Snf7_fam"/>
</dbReference>